<gene>
    <name evidence="8" type="primary">radC</name>
    <name evidence="8" type="ORF">ACFOMG_00135</name>
</gene>
<dbReference type="SUPFAM" id="SSF47781">
    <property type="entry name" value="RuvA domain 2-like"/>
    <property type="match status" value="1"/>
</dbReference>
<evidence type="ECO:0000256" key="6">
    <source>
        <dbReference type="RuleBase" id="RU003797"/>
    </source>
</evidence>
<dbReference type="InterPro" id="IPR046778">
    <property type="entry name" value="UPF0758_N"/>
</dbReference>
<dbReference type="InterPro" id="IPR010994">
    <property type="entry name" value="RuvA_2-like"/>
</dbReference>
<dbReference type="InterPro" id="IPR001405">
    <property type="entry name" value="UPF0758"/>
</dbReference>
<dbReference type="InterPro" id="IPR020891">
    <property type="entry name" value="UPF0758_CS"/>
</dbReference>
<comment type="caution">
    <text evidence="8">The sequence shown here is derived from an EMBL/GenBank/DDBJ whole genome shotgun (WGS) entry which is preliminary data.</text>
</comment>
<keyword evidence="9" id="KW-1185">Reference proteome</keyword>
<dbReference type="InterPro" id="IPR025657">
    <property type="entry name" value="RadC_JAB"/>
</dbReference>
<keyword evidence="1" id="KW-0645">Protease</keyword>
<dbReference type="NCBIfam" id="NF000642">
    <property type="entry name" value="PRK00024.1"/>
    <property type="match status" value="1"/>
</dbReference>
<evidence type="ECO:0000256" key="2">
    <source>
        <dbReference type="ARBA" id="ARBA00022723"/>
    </source>
</evidence>
<dbReference type="Pfam" id="PF04002">
    <property type="entry name" value="RadC"/>
    <property type="match status" value="1"/>
</dbReference>
<dbReference type="SUPFAM" id="SSF102712">
    <property type="entry name" value="JAB1/MPN domain"/>
    <property type="match status" value="1"/>
</dbReference>
<dbReference type="InterPro" id="IPR037518">
    <property type="entry name" value="MPN"/>
</dbReference>
<evidence type="ECO:0000259" key="7">
    <source>
        <dbReference type="PROSITE" id="PS50249"/>
    </source>
</evidence>
<dbReference type="PANTHER" id="PTHR30471:SF3">
    <property type="entry name" value="UPF0758 PROTEIN YEES-RELATED"/>
    <property type="match status" value="1"/>
</dbReference>
<evidence type="ECO:0000313" key="8">
    <source>
        <dbReference type="EMBL" id="MFC3678515.1"/>
    </source>
</evidence>
<keyword evidence="5" id="KW-0482">Metalloprotease</keyword>
<accession>A0ABV7VLV9</accession>
<proteinExistence type="inferred from homology"/>
<sequence>MSISDWPEMERPREKLLSQGAQVLSDAELLAIFLRTGVAGKSAVDLARELLSQFGSLRALLQADQPTFCSHLGLGSAKFAQLQAVLEMAKRHLAQELQRGDALTSPQLTQRYLLAQLRDRSQEVFACLFLDNQHRVIRYQELFHGTLDGAAVYPREVVKQALSQGAAAVILAHNHPSGVAEPSRADRAITDRLQQALALVDIRVLDHLVVGDGYCVSFAERGWLS</sequence>
<evidence type="ECO:0000256" key="5">
    <source>
        <dbReference type="ARBA" id="ARBA00023049"/>
    </source>
</evidence>
<dbReference type="PROSITE" id="PS01302">
    <property type="entry name" value="UPF0758"/>
    <property type="match status" value="1"/>
</dbReference>
<dbReference type="EMBL" id="JBHRYB010000001">
    <property type="protein sequence ID" value="MFC3678515.1"/>
    <property type="molecule type" value="Genomic_DNA"/>
</dbReference>
<evidence type="ECO:0000313" key="9">
    <source>
        <dbReference type="Proteomes" id="UP001595722"/>
    </source>
</evidence>
<name>A0ABV7VLV9_9GAMM</name>
<dbReference type="RefSeq" id="WP_376864070.1">
    <property type="nucleotide sequence ID" value="NZ_JBHRYB010000001.1"/>
</dbReference>
<dbReference type="Proteomes" id="UP001595722">
    <property type="component" value="Unassembled WGS sequence"/>
</dbReference>
<keyword evidence="4" id="KW-0862">Zinc</keyword>
<comment type="similarity">
    <text evidence="6">Belongs to the UPF0758 family.</text>
</comment>
<evidence type="ECO:0000256" key="3">
    <source>
        <dbReference type="ARBA" id="ARBA00022801"/>
    </source>
</evidence>
<keyword evidence="3" id="KW-0378">Hydrolase</keyword>
<dbReference type="PANTHER" id="PTHR30471">
    <property type="entry name" value="DNA REPAIR PROTEIN RADC"/>
    <property type="match status" value="1"/>
</dbReference>
<dbReference type="Gene3D" id="3.40.140.10">
    <property type="entry name" value="Cytidine Deaminase, domain 2"/>
    <property type="match status" value="1"/>
</dbReference>
<dbReference type="Pfam" id="PF20582">
    <property type="entry name" value="UPF0758_N"/>
    <property type="match status" value="1"/>
</dbReference>
<evidence type="ECO:0000256" key="4">
    <source>
        <dbReference type="ARBA" id="ARBA00022833"/>
    </source>
</evidence>
<keyword evidence="2" id="KW-0479">Metal-binding</keyword>
<evidence type="ECO:0000256" key="1">
    <source>
        <dbReference type="ARBA" id="ARBA00022670"/>
    </source>
</evidence>
<feature type="domain" description="MPN" evidence="7">
    <location>
        <begin position="102"/>
        <end position="224"/>
    </location>
</feature>
<dbReference type="NCBIfam" id="TIGR00608">
    <property type="entry name" value="radc"/>
    <property type="match status" value="1"/>
</dbReference>
<dbReference type="PROSITE" id="PS50249">
    <property type="entry name" value="MPN"/>
    <property type="match status" value="1"/>
</dbReference>
<organism evidence="8 9">
    <name type="scientific">Bacterioplanoides pacificum</name>
    <dbReference type="NCBI Taxonomy" id="1171596"/>
    <lineage>
        <taxon>Bacteria</taxon>
        <taxon>Pseudomonadati</taxon>
        <taxon>Pseudomonadota</taxon>
        <taxon>Gammaproteobacteria</taxon>
        <taxon>Oceanospirillales</taxon>
        <taxon>Oceanospirillaceae</taxon>
        <taxon>Bacterioplanoides</taxon>
    </lineage>
</organism>
<protein>
    <submittedName>
        <fullName evidence="8">DNA repair protein RadC</fullName>
    </submittedName>
</protein>
<dbReference type="CDD" id="cd08071">
    <property type="entry name" value="MPN_DUF2466"/>
    <property type="match status" value="1"/>
</dbReference>
<reference evidence="9" key="1">
    <citation type="journal article" date="2019" name="Int. J. Syst. Evol. Microbiol.">
        <title>The Global Catalogue of Microorganisms (GCM) 10K type strain sequencing project: providing services to taxonomists for standard genome sequencing and annotation.</title>
        <authorList>
            <consortium name="The Broad Institute Genomics Platform"/>
            <consortium name="The Broad Institute Genome Sequencing Center for Infectious Disease"/>
            <person name="Wu L."/>
            <person name="Ma J."/>
        </authorList>
    </citation>
    <scope>NUCLEOTIDE SEQUENCE [LARGE SCALE GENOMIC DNA]</scope>
    <source>
        <strain evidence="9">KCTC 42424</strain>
    </source>
</reference>